<comment type="caution">
    <text evidence="1">The sequence shown here is derived from an EMBL/GenBank/DDBJ whole genome shotgun (WGS) entry which is preliminary data.</text>
</comment>
<dbReference type="Proteomes" id="UP000569732">
    <property type="component" value="Unassembled WGS sequence"/>
</dbReference>
<dbReference type="RefSeq" id="WP_180572097.1">
    <property type="nucleotide sequence ID" value="NZ_JACCKB010000310.1"/>
</dbReference>
<sequence length="59" mass="6229">AGGYLDDIHAAAVRGANLFVPWAGAISLSPATCDTVTRPRLYTTSLGRDEALEATPNKR</sequence>
<proteinExistence type="predicted"/>
<gene>
    <name evidence="1" type="ORF">H0A36_29620</name>
</gene>
<evidence type="ECO:0000313" key="2">
    <source>
        <dbReference type="Proteomes" id="UP000569732"/>
    </source>
</evidence>
<keyword evidence="2" id="KW-1185">Reference proteome</keyword>
<dbReference type="AlphaFoldDB" id="A0A853IMC1"/>
<evidence type="ECO:0000313" key="1">
    <source>
        <dbReference type="EMBL" id="NYZ70175.1"/>
    </source>
</evidence>
<organism evidence="1 2">
    <name type="scientific">Spartinivicinus marinus</name>
    <dbReference type="NCBI Taxonomy" id="2994442"/>
    <lineage>
        <taxon>Bacteria</taxon>
        <taxon>Pseudomonadati</taxon>
        <taxon>Pseudomonadota</taxon>
        <taxon>Gammaproteobacteria</taxon>
        <taxon>Oceanospirillales</taxon>
        <taxon>Zooshikellaceae</taxon>
        <taxon>Spartinivicinus</taxon>
    </lineage>
</organism>
<reference evidence="1 2" key="1">
    <citation type="submission" date="2020-07" db="EMBL/GenBank/DDBJ databases">
        <title>Endozoicomonas sp. nov., isolated from sediment.</title>
        <authorList>
            <person name="Gu T."/>
        </authorList>
    </citation>
    <scope>NUCLEOTIDE SEQUENCE [LARGE SCALE GENOMIC DNA]</scope>
    <source>
        <strain evidence="1 2">SM1973</strain>
    </source>
</reference>
<accession>A0A853IMC1</accession>
<name>A0A853IMC1_9GAMM</name>
<protein>
    <submittedName>
        <fullName evidence="1">Uncharacterized protein</fullName>
    </submittedName>
</protein>
<dbReference type="EMBL" id="JACCKB010000310">
    <property type="protein sequence ID" value="NYZ70175.1"/>
    <property type="molecule type" value="Genomic_DNA"/>
</dbReference>
<feature type="non-terminal residue" evidence="1">
    <location>
        <position position="1"/>
    </location>
</feature>